<reference evidence="1" key="1">
    <citation type="journal article" date="2015" name="Nature">
        <title>Complex archaea that bridge the gap between prokaryotes and eukaryotes.</title>
        <authorList>
            <person name="Spang A."/>
            <person name="Saw J.H."/>
            <person name="Jorgensen S.L."/>
            <person name="Zaremba-Niedzwiedzka K."/>
            <person name="Martijn J."/>
            <person name="Lind A.E."/>
            <person name="van Eijk R."/>
            <person name="Schleper C."/>
            <person name="Guy L."/>
            <person name="Ettema T.J."/>
        </authorList>
    </citation>
    <scope>NUCLEOTIDE SEQUENCE</scope>
</reference>
<sequence>MPRNFYSDVKPGTKKHRALVYMMLHGLTGCEAVRLGVITGGQGLSVLISALENYHGYDIRTFPVDNPDRFPGSYLRTMH</sequence>
<gene>
    <name evidence="1" type="ORF">LCGC14_3150300</name>
</gene>
<name>A0A0F8YIN7_9ZZZZ</name>
<dbReference type="EMBL" id="LAZR01069327">
    <property type="protein sequence ID" value="KKK47921.1"/>
    <property type="molecule type" value="Genomic_DNA"/>
</dbReference>
<feature type="non-terminal residue" evidence="1">
    <location>
        <position position="79"/>
    </location>
</feature>
<evidence type="ECO:0000313" key="1">
    <source>
        <dbReference type="EMBL" id="KKK47921.1"/>
    </source>
</evidence>
<comment type="caution">
    <text evidence="1">The sequence shown here is derived from an EMBL/GenBank/DDBJ whole genome shotgun (WGS) entry which is preliminary data.</text>
</comment>
<protein>
    <submittedName>
        <fullName evidence="1">Uncharacterized protein</fullName>
    </submittedName>
</protein>
<accession>A0A0F8YIN7</accession>
<dbReference type="AlphaFoldDB" id="A0A0F8YIN7"/>
<proteinExistence type="predicted"/>
<organism evidence="1">
    <name type="scientific">marine sediment metagenome</name>
    <dbReference type="NCBI Taxonomy" id="412755"/>
    <lineage>
        <taxon>unclassified sequences</taxon>
        <taxon>metagenomes</taxon>
        <taxon>ecological metagenomes</taxon>
    </lineage>
</organism>
<dbReference type="PROSITE" id="PS51257">
    <property type="entry name" value="PROKAR_LIPOPROTEIN"/>
    <property type="match status" value="1"/>
</dbReference>